<name>A0A915PB91_9BILA</name>
<dbReference type="Proteomes" id="UP000887560">
    <property type="component" value="Unplaced"/>
</dbReference>
<organism evidence="1 2">
    <name type="scientific">Meloidogyne floridensis</name>
    <dbReference type="NCBI Taxonomy" id="298350"/>
    <lineage>
        <taxon>Eukaryota</taxon>
        <taxon>Metazoa</taxon>
        <taxon>Ecdysozoa</taxon>
        <taxon>Nematoda</taxon>
        <taxon>Chromadorea</taxon>
        <taxon>Rhabditida</taxon>
        <taxon>Tylenchina</taxon>
        <taxon>Tylenchomorpha</taxon>
        <taxon>Tylenchoidea</taxon>
        <taxon>Meloidogynidae</taxon>
        <taxon>Meloidogyninae</taxon>
        <taxon>Meloidogyne</taxon>
    </lineage>
</organism>
<evidence type="ECO:0000313" key="2">
    <source>
        <dbReference type="WBParaSite" id="scf7180000423984.g11979"/>
    </source>
</evidence>
<proteinExistence type="predicted"/>
<dbReference type="AlphaFoldDB" id="A0A915PB91"/>
<sequence length="199" mass="23084">MTPESAERLLGETIEESSKEYAELLYNLSKVQLARALDVSAKERKPLLKKAKKTARILGHQIAINGNWRIKIKKALQVKDLLDRLEQIEITHEDYFLIRGMLLLAASSVPEFAQFLINLFCNSRLKALIDGSSFDKALQCLLKYKKSTMEANFFIMICYLKMHQRKQAEERHKLMKKMVAANLYEKELLIKARKELVKK</sequence>
<protein>
    <submittedName>
        <fullName evidence="2">Uncharacterized protein</fullName>
    </submittedName>
</protein>
<keyword evidence="1" id="KW-1185">Reference proteome</keyword>
<dbReference type="WBParaSite" id="scf7180000423984.g11979">
    <property type="protein sequence ID" value="scf7180000423984.g11979"/>
    <property type="gene ID" value="scf7180000423984.g11979"/>
</dbReference>
<evidence type="ECO:0000313" key="1">
    <source>
        <dbReference type="Proteomes" id="UP000887560"/>
    </source>
</evidence>
<reference evidence="2" key="1">
    <citation type="submission" date="2022-11" db="UniProtKB">
        <authorList>
            <consortium name="WormBaseParasite"/>
        </authorList>
    </citation>
    <scope>IDENTIFICATION</scope>
</reference>
<accession>A0A915PB91</accession>